<comment type="caution">
    <text evidence="1">The sequence shown here is derived from an EMBL/GenBank/DDBJ whole genome shotgun (WGS) entry which is preliminary data.</text>
</comment>
<organism evidence="1 2">
    <name type="scientific">Trifolium medium</name>
    <dbReference type="NCBI Taxonomy" id="97028"/>
    <lineage>
        <taxon>Eukaryota</taxon>
        <taxon>Viridiplantae</taxon>
        <taxon>Streptophyta</taxon>
        <taxon>Embryophyta</taxon>
        <taxon>Tracheophyta</taxon>
        <taxon>Spermatophyta</taxon>
        <taxon>Magnoliopsida</taxon>
        <taxon>eudicotyledons</taxon>
        <taxon>Gunneridae</taxon>
        <taxon>Pentapetalae</taxon>
        <taxon>rosids</taxon>
        <taxon>fabids</taxon>
        <taxon>Fabales</taxon>
        <taxon>Fabaceae</taxon>
        <taxon>Papilionoideae</taxon>
        <taxon>50 kb inversion clade</taxon>
        <taxon>NPAAA clade</taxon>
        <taxon>Hologalegina</taxon>
        <taxon>IRL clade</taxon>
        <taxon>Trifolieae</taxon>
        <taxon>Trifolium</taxon>
    </lineage>
</organism>
<evidence type="ECO:0000313" key="1">
    <source>
        <dbReference type="EMBL" id="MCI60988.1"/>
    </source>
</evidence>
<dbReference type="Proteomes" id="UP000265520">
    <property type="component" value="Unassembled WGS sequence"/>
</dbReference>
<reference evidence="1 2" key="1">
    <citation type="journal article" date="2018" name="Front. Plant Sci.">
        <title>Red Clover (Trifolium pratense) and Zigzag Clover (T. medium) - A Picture of Genomic Similarities and Differences.</title>
        <authorList>
            <person name="Dluhosova J."/>
            <person name="Istvanek J."/>
            <person name="Nedelnik J."/>
            <person name="Repkova J."/>
        </authorList>
    </citation>
    <scope>NUCLEOTIDE SEQUENCE [LARGE SCALE GENOMIC DNA]</scope>
    <source>
        <strain evidence="2">cv. 10/8</strain>
        <tissue evidence="1">Leaf</tissue>
    </source>
</reference>
<proteinExistence type="predicted"/>
<sequence>MTEALISSALAGATRHPSCAARSYPKLSQTMLSITAQRATSPCATRKWQ</sequence>
<dbReference type="AlphaFoldDB" id="A0A392TJ17"/>
<accession>A0A392TJ17</accession>
<feature type="non-terminal residue" evidence="1">
    <location>
        <position position="49"/>
    </location>
</feature>
<evidence type="ECO:0000313" key="2">
    <source>
        <dbReference type="Proteomes" id="UP000265520"/>
    </source>
</evidence>
<dbReference type="EMBL" id="LXQA010591557">
    <property type="protein sequence ID" value="MCI60988.1"/>
    <property type="molecule type" value="Genomic_DNA"/>
</dbReference>
<keyword evidence="2" id="KW-1185">Reference proteome</keyword>
<name>A0A392TJ17_9FABA</name>
<protein>
    <submittedName>
        <fullName evidence="1">Uncharacterized protein</fullName>
    </submittedName>
</protein>